<dbReference type="EMBL" id="WJBB01000004">
    <property type="protein sequence ID" value="MBC3796457.1"/>
    <property type="molecule type" value="Genomic_DNA"/>
</dbReference>
<dbReference type="RefSeq" id="WP_148606118.1">
    <property type="nucleotide sequence ID" value="NZ_RXYB01000031.1"/>
</dbReference>
<comment type="caution">
    <text evidence="1">The sequence shown here is derived from an EMBL/GenBank/DDBJ whole genome shotgun (WGS) entry which is preliminary data.</text>
</comment>
<organism evidence="1 2">
    <name type="scientific">Acetobacterium tundrae</name>
    <dbReference type="NCBI Taxonomy" id="132932"/>
    <lineage>
        <taxon>Bacteria</taxon>
        <taxon>Bacillati</taxon>
        <taxon>Bacillota</taxon>
        <taxon>Clostridia</taxon>
        <taxon>Eubacteriales</taxon>
        <taxon>Eubacteriaceae</taxon>
        <taxon>Acetobacterium</taxon>
    </lineage>
</organism>
<accession>A0ABR6WIY3</accession>
<proteinExistence type="predicted"/>
<sequence>MKKNNTQDERIKHSRILELQEKESTRQKGDTKYQTMINKFRKGIGLKPQYPENMEENYEPE</sequence>
<evidence type="ECO:0000313" key="1">
    <source>
        <dbReference type="EMBL" id="MBC3796457.1"/>
    </source>
</evidence>
<reference evidence="1 2" key="1">
    <citation type="journal article" date="2020" name="mSystems">
        <title>Defining Genomic and Predicted Metabolic Features of the Acetobacterium Genus.</title>
        <authorList>
            <person name="Ross D.E."/>
            <person name="Marshall C.W."/>
            <person name="Gulliver D."/>
            <person name="May H.D."/>
            <person name="Norman R.S."/>
        </authorList>
    </citation>
    <scope>NUCLEOTIDE SEQUENCE [LARGE SCALE GENOMIC DNA]</scope>
    <source>
        <strain evidence="1 2">DSM 9173</strain>
    </source>
</reference>
<gene>
    <name evidence="1" type="ORF">GH807_05250</name>
</gene>
<dbReference type="Proteomes" id="UP000653358">
    <property type="component" value="Unassembled WGS sequence"/>
</dbReference>
<keyword evidence="2" id="KW-1185">Reference proteome</keyword>
<name>A0ABR6WIY3_9FIRM</name>
<protein>
    <submittedName>
        <fullName evidence="1">Uncharacterized protein</fullName>
    </submittedName>
</protein>
<evidence type="ECO:0000313" key="2">
    <source>
        <dbReference type="Proteomes" id="UP000653358"/>
    </source>
</evidence>